<dbReference type="NCBIfam" id="TIGR01644">
    <property type="entry name" value="phage_P2_V"/>
    <property type="match status" value="1"/>
</dbReference>
<evidence type="ECO:0000259" key="2">
    <source>
        <dbReference type="Pfam" id="PF04717"/>
    </source>
</evidence>
<reference evidence="4 5" key="1">
    <citation type="submission" date="2023-07" db="EMBL/GenBank/DDBJ databases">
        <title>Pathogenic bacteria of pear tree diseases.</title>
        <authorList>
            <person name="Zhang Z."/>
            <person name="He L."/>
            <person name="Huang R."/>
        </authorList>
    </citation>
    <scope>NUCLEOTIDE SEQUENCE [LARGE SCALE GENOMIC DNA]</scope>
    <source>
        <strain evidence="4 5">DE2</strain>
    </source>
</reference>
<dbReference type="InterPro" id="IPR013046">
    <property type="entry name" value="GpV/Gp45"/>
</dbReference>
<dbReference type="RefSeq" id="WP_306205811.1">
    <property type="nucleotide sequence ID" value="NZ_CP132353.1"/>
</dbReference>
<feature type="region of interest" description="Disordered" evidence="1">
    <location>
        <begin position="170"/>
        <end position="213"/>
    </location>
</feature>
<evidence type="ECO:0000256" key="1">
    <source>
        <dbReference type="SAM" id="MobiDB-lite"/>
    </source>
</evidence>
<sequence>MNISENHSEIQRLLRNLIRIGTVTAVDLDGGLCRVQTGANETDWLNWLTSSAGGVRFWRAPSVGEQVLIMSLGDELDSAFVLTSIFSDDNPAPSVSADAVHYSFPDGAVIEYEPKTGALTATGMKTATVQASESISVTTKVVLVTASEKITLGSPVVECTNLLKTATPEVTQGGKMTGSVEHSGGNFSSNGIVVHSHTHGGVQRGSSKTDGPQ</sequence>
<dbReference type="InterPro" id="IPR037026">
    <property type="entry name" value="Vgr_OB-fold_dom_sf"/>
</dbReference>
<feature type="domain" description="Phage spike trimer" evidence="3">
    <location>
        <begin position="138"/>
        <end position="190"/>
    </location>
</feature>
<dbReference type="Pfam" id="PF18946">
    <property type="entry name" value="Apex"/>
    <property type="match status" value="1"/>
</dbReference>
<dbReference type="KEGG" id="epi:Q3V30_11695"/>
<dbReference type="InterPro" id="IPR006531">
    <property type="entry name" value="Gp5/Vgr_OB"/>
</dbReference>
<dbReference type="AlphaFoldDB" id="A0AA50HNR8"/>
<evidence type="ECO:0000313" key="4">
    <source>
        <dbReference type="EMBL" id="WLS77153.1"/>
    </source>
</evidence>
<keyword evidence="5" id="KW-1185">Reference proteome</keyword>
<feature type="compositionally biased region" description="Polar residues" evidence="1">
    <location>
        <begin position="204"/>
        <end position="213"/>
    </location>
</feature>
<evidence type="ECO:0000259" key="3">
    <source>
        <dbReference type="Pfam" id="PF18715"/>
    </source>
</evidence>
<dbReference type="Gene3D" id="2.40.50.230">
    <property type="entry name" value="Gp5 N-terminal domain"/>
    <property type="match status" value="1"/>
</dbReference>
<accession>A0AA50HNR8</accession>
<name>A0AA50HNR8_9GAMM</name>
<organism evidence="4 5">
    <name type="scientific">Erwinia pyri</name>
    <dbReference type="NCBI Taxonomy" id="3062598"/>
    <lineage>
        <taxon>Bacteria</taxon>
        <taxon>Pseudomonadati</taxon>
        <taxon>Pseudomonadota</taxon>
        <taxon>Gammaproteobacteria</taxon>
        <taxon>Enterobacterales</taxon>
        <taxon>Erwiniaceae</taxon>
        <taxon>Erwinia</taxon>
    </lineage>
</organism>
<dbReference type="EMBL" id="CP132353">
    <property type="protein sequence ID" value="WLS77153.1"/>
    <property type="molecule type" value="Genomic_DNA"/>
</dbReference>
<dbReference type="Proteomes" id="UP001228139">
    <property type="component" value="Chromosome"/>
</dbReference>
<proteinExistence type="predicted"/>
<dbReference type="InterPro" id="IPR044033">
    <property type="entry name" value="GpV-like_apex"/>
</dbReference>
<dbReference type="Gene3D" id="6.20.150.10">
    <property type="match status" value="1"/>
</dbReference>
<dbReference type="InterPro" id="IPR040629">
    <property type="entry name" value="Phage_spike"/>
</dbReference>
<feature type="domain" description="Gp5/Type VI secretion system Vgr protein OB-fold" evidence="2">
    <location>
        <begin position="19"/>
        <end position="86"/>
    </location>
</feature>
<gene>
    <name evidence="4" type="ORF">Q3V30_11695</name>
</gene>
<dbReference type="Pfam" id="PF04717">
    <property type="entry name" value="Phage_base_V"/>
    <property type="match status" value="1"/>
</dbReference>
<dbReference type="Pfam" id="PF18715">
    <property type="entry name" value="Phage_spike"/>
    <property type="match status" value="1"/>
</dbReference>
<evidence type="ECO:0000313" key="5">
    <source>
        <dbReference type="Proteomes" id="UP001228139"/>
    </source>
</evidence>
<protein>
    <submittedName>
        <fullName evidence="4">Phage baseplate assembly protein V</fullName>
    </submittedName>
</protein>